<dbReference type="CDD" id="cd00202">
    <property type="entry name" value="ZnF_GATA"/>
    <property type="match status" value="1"/>
</dbReference>
<keyword evidence="11" id="KW-1185">Reference proteome</keyword>
<feature type="compositionally biased region" description="Basic and acidic residues" evidence="8">
    <location>
        <begin position="202"/>
        <end position="211"/>
    </location>
</feature>
<dbReference type="SMART" id="SM00401">
    <property type="entry name" value="ZnF_GATA"/>
    <property type="match status" value="1"/>
</dbReference>
<keyword evidence="4" id="KW-0805">Transcription regulation</keyword>
<dbReference type="AlphaFoldDB" id="A0A8T1NE30"/>
<keyword evidence="6" id="KW-0804">Transcription</keyword>
<evidence type="ECO:0000256" key="1">
    <source>
        <dbReference type="ARBA" id="ARBA00022723"/>
    </source>
</evidence>
<proteinExistence type="predicted"/>
<accession>A0A8T1NE30</accession>
<evidence type="ECO:0000313" key="10">
    <source>
        <dbReference type="EMBL" id="KAG6630066.1"/>
    </source>
</evidence>
<organism evidence="10 11">
    <name type="scientific">Carya illinoinensis</name>
    <name type="common">Pecan</name>
    <dbReference type="NCBI Taxonomy" id="32201"/>
    <lineage>
        <taxon>Eukaryota</taxon>
        <taxon>Viridiplantae</taxon>
        <taxon>Streptophyta</taxon>
        <taxon>Embryophyta</taxon>
        <taxon>Tracheophyta</taxon>
        <taxon>Spermatophyta</taxon>
        <taxon>Magnoliopsida</taxon>
        <taxon>eudicotyledons</taxon>
        <taxon>Gunneridae</taxon>
        <taxon>Pentapetalae</taxon>
        <taxon>rosids</taxon>
        <taxon>fabids</taxon>
        <taxon>Fagales</taxon>
        <taxon>Juglandaceae</taxon>
        <taxon>Carya</taxon>
    </lineage>
</organism>
<dbReference type="InterPro" id="IPR000679">
    <property type="entry name" value="Znf_GATA"/>
</dbReference>
<feature type="domain" description="GATA-type" evidence="9">
    <location>
        <begin position="171"/>
        <end position="220"/>
    </location>
</feature>
<evidence type="ECO:0000256" key="6">
    <source>
        <dbReference type="ARBA" id="ARBA00023163"/>
    </source>
</evidence>
<feature type="compositionally biased region" description="Polar residues" evidence="8">
    <location>
        <begin position="214"/>
        <end position="223"/>
    </location>
</feature>
<dbReference type="GO" id="GO:0043565">
    <property type="term" value="F:sequence-specific DNA binding"/>
    <property type="evidence" value="ECO:0007669"/>
    <property type="project" value="InterPro"/>
</dbReference>
<keyword evidence="5" id="KW-0238">DNA-binding</keyword>
<keyword evidence="2 7" id="KW-0863">Zinc-finger</keyword>
<evidence type="ECO:0000256" key="5">
    <source>
        <dbReference type="ARBA" id="ARBA00023125"/>
    </source>
</evidence>
<dbReference type="GO" id="GO:0006355">
    <property type="term" value="P:regulation of DNA-templated transcription"/>
    <property type="evidence" value="ECO:0007669"/>
    <property type="project" value="InterPro"/>
</dbReference>
<protein>
    <recommendedName>
        <fullName evidence="9">GATA-type domain-containing protein</fullName>
    </recommendedName>
</protein>
<keyword evidence="1" id="KW-0479">Metal-binding</keyword>
<evidence type="ECO:0000256" key="8">
    <source>
        <dbReference type="SAM" id="MobiDB-lite"/>
    </source>
</evidence>
<dbReference type="Pfam" id="PF00320">
    <property type="entry name" value="GATA"/>
    <property type="match status" value="1"/>
</dbReference>
<dbReference type="EMBL" id="CM031822">
    <property type="protein sequence ID" value="KAG6630066.1"/>
    <property type="molecule type" value="Genomic_DNA"/>
</dbReference>
<evidence type="ECO:0000256" key="3">
    <source>
        <dbReference type="ARBA" id="ARBA00022833"/>
    </source>
</evidence>
<gene>
    <name evidence="10" type="ORF">CIPAW_14G129300</name>
</gene>
<evidence type="ECO:0000313" key="11">
    <source>
        <dbReference type="Proteomes" id="UP000811609"/>
    </source>
</evidence>
<dbReference type="PANTHER" id="PTHR46813:SF16">
    <property type="entry name" value="GATA TRANSCRIPTION FACTOR 18"/>
    <property type="match status" value="1"/>
</dbReference>
<dbReference type="PANTHER" id="PTHR46813">
    <property type="entry name" value="GATA TRANSCRIPTION FACTOR 18"/>
    <property type="match status" value="1"/>
</dbReference>
<evidence type="ECO:0000259" key="9">
    <source>
        <dbReference type="PROSITE" id="PS50114"/>
    </source>
</evidence>
<name>A0A8T1NE30_CARIL</name>
<reference evidence="10" key="1">
    <citation type="submission" date="2020-12" db="EMBL/GenBank/DDBJ databases">
        <title>WGS assembly of Carya illinoinensis cv. Pawnee.</title>
        <authorList>
            <person name="Platts A."/>
            <person name="Shu S."/>
            <person name="Wright S."/>
            <person name="Barry K."/>
            <person name="Edger P."/>
            <person name="Pires J.C."/>
            <person name="Schmutz J."/>
        </authorList>
    </citation>
    <scope>NUCLEOTIDE SEQUENCE</scope>
    <source>
        <tissue evidence="10">Leaf</tissue>
    </source>
</reference>
<dbReference type="GO" id="GO:0008270">
    <property type="term" value="F:zinc ion binding"/>
    <property type="evidence" value="ECO:0007669"/>
    <property type="project" value="UniProtKB-KW"/>
</dbReference>
<evidence type="ECO:0000256" key="2">
    <source>
        <dbReference type="ARBA" id="ARBA00022771"/>
    </source>
</evidence>
<comment type="caution">
    <text evidence="10">The sequence shown here is derived from an EMBL/GenBank/DDBJ whole genome shotgun (WGS) entry which is preliminary data.</text>
</comment>
<feature type="region of interest" description="Disordered" evidence="8">
    <location>
        <begin position="202"/>
        <end position="223"/>
    </location>
</feature>
<evidence type="ECO:0000256" key="7">
    <source>
        <dbReference type="PROSITE-ProRule" id="PRU00094"/>
    </source>
</evidence>
<dbReference type="PROSITE" id="PS50114">
    <property type="entry name" value="GATA_ZN_FINGER_2"/>
    <property type="match status" value="1"/>
</dbReference>
<dbReference type="Proteomes" id="UP000811609">
    <property type="component" value="Chromosome 14"/>
</dbReference>
<evidence type="ECO:0000256" key="4">
    <source>
        <dbReference type="ARBA" id="ARBA00023015"/>
    </source>
</evidence>
<sequence length="223" mass="24783">MNSFVPSNPSSGSHGGQVDLTLRLGLPKDSHEKNNLFNLGGQYDPPAPMNYHHAYFSYNRGCSYSPGTYPFGMASEMGSMTNQLGGQNMYDHPNIHMNDPWLANPNYMNSNGVLGHHPYNYYNNIQPPAAQMNEYVLLSPSSRTPGNGSSSSRRQCNINYNDPNKRCTNYNCGTNNTPMWRKGPLGPKSLCNACGIKYRKDEERKKARDIAAESSGTSSRDQE</sequence>
<keyword evidence="3" id="KW-0862">Zinc</keyword>